<protein>
    <submittedName>
        <fullName evidence="2">Uncharacterized protein</fullName>
    </submittedName>
</protein>
<dbReference type="Proteomes" id="UP001066276">
    <property type="component" value="Chromosome 1_1"/>
</dbReference>
<keyword evidence="3" id="KW-1185">Reference proteome</keyword>
<reference evidence="2" key="1">
    <citation type="journal article" date="2022" name="bioRxiv">
        <title>Sequencing and chromosome-scale assembly of the giantPleurodeles waltlgenome.</title>
        <authorList>
            <person name="Brown T."/>
            <person name="Elewa A."/>
            <person name="Iarovenko S."/>
            <person name="Subramanian E."/>
            <person name="Araus A.J."/>
            <person name="Petzold A."/>
            <person name="Susuki M."/>
            <person name="Suzuki K.-i.T."/>
            <person name="Hayashi T."/>
            <person name="Toyoda A."/>
            <person name="Oliveira C."/>
            <person name="Osipova E."/>
            <person name="Leigh N.D."/>
            <person name="Simon A."/>
            <person name="Yun M.H."/>
        </authorList>
    </citation>
    <scope>NUCLEOTIDE SEQUENCE</scope>
    <source>
        <strain evidence="2">20211129_DDA</strain>
        <tissue evidence="2">Liver</tissue>
    </source>
</reference>
<evidence type="ECO:0000313" key="2">
    <source>
        <dbReference type="EMBL" id="KAJ1218845.1"/>
    </source>
</evidence>
<dbReference type="AlphaFoldDB" id="A0AAV7X1G9"/>
<gene>
    <name evidence="2" type="ORF">NDU88_006417</name>
</gene>
<evidence type="ECO:0000256" key="1">
    <source>
        <dbReference type="SAM" id="Coils"/>
    </source>
</evidence>
<feature type="coiled-coil region" evidence="1">
    <location>
        <begin position="125"/>
        <end position="180"/>
    </location>
</feature>
<name>A0AAV7X1G9_PLEWA</name>
<proteinExistence type="predicted"/>
<keyword evidence="1" id="KW-0175">Coiled coil</keyword>
<evidence type="ECO:0000313" key="3">
    <source>
        <dbReference type="Proteomes" id="UP001066276"/>
    </source>
</evidence>
<accession>A0AAV7X1G9</accession>
<comment type="caution">
    <text evidence="2">The sequence shown here is derived from an EMBL/GenBank/DDBJ whole genome shotgun (WGS) entry which is preliminary data.</text>
</comment>
<sequence length="184" mass="20983">MLASPDPGDDLLLEDKRISMIEGRDRSAPMEITYPSSCCSCLFVGCLLLWRLAGERPCGCGPWPPEKALQLVNVPLLIKREEGKMELLYQPLDNRLLRVGCEGPVTCTFLEALVTSLKADLSLVKKVLSQDLKEFCSELREVEDRVKILREHETKRDEKVEQLQQEVLQLREQHIDLQAHTEDL</sequence>
<dbReference type="EMBL" id="JANPWB010000001">
    <property type="protein sequence ID" value="KAJ1218845.1"/>
    <property type="molecule type" value="Genomic_DNA"/>
</dbReference>
<organism evidence="2 3">
    <name type="scientific">Pleurodeles waltl</name>
    <name type="common">Iberian ribbed newt</name>
    <dbReference type="NCBI Taxonomy" id="8319"/>
    <lineage>
        <taxon>Eukaryota</taxon>
        <taxon>Metazoa</taxon>
        <taxon>Chordata</taxon>
        <taxon>Craniata</taxon>
        <taxon>Vertebrata</taxon>
        <taxon>Euteleostomi</taxon>
        <taxon>Amphibia</taxon>
        <taxon>Batrachia</taxon>
        <taxon>Caudata</taxon>
        <taxon>Salamandroidea</taxon>
        <taxon>Salamandridae</taxon>
        <taxon>Pleurodelinae</taxon>
        <taxon>Pleurodeles</taxon>
    </lineage>
</organism>